<evidence type="ECO:0000313" key="1">
    <source>
        <dbReference type="EMBL" id="RPA96312.1"/>
    </source>
</evidence>
<dbReference type="Proteomes" id="UP000276215">
    <property type="component" value="Unassembled WGS sequence"/>
</dbReference>
<protein>
    <submittedName>
        <fullName evidence="1">Uncharacterized protein</fullName>
    </submittedName>
</protein>
<proteinExistence type="predicted"/>
<dbReference type="AlphaFoldDB" id="A0A3N4JDI0"/>
<evidence type="ECO:0000313" key="2">
    <source>
        <dbReference type="Proteomes" id="UP000276215"/>
    </source>
</evidence>
<gene>
    <name evidence="1" type="ORF">L873DRAFT_1811418</name>
</gene>
<name>A0A3N4JDI0_9PEZI</name>
<organism evidence="1 2">
    <name type="scientific">Choiromyces venosus 120613-1</name>
    <dbReference type="NCBI Taxonomy" id="1336337"/>
    <lineage>
        <taxon>Eukaryota</taxon>
        <taxon>Fungi</taxon>
        <taxon>Dikarya</taxon>
        <taxon>Ascomycota</taxon>
        <taxon>Pezizomycotina</taxon>
        <taxon>Pezizomycetes</taxon>
        <taxon>Pezizales</taxon>
        <taxon>Tuberaceae</taxon>
        <taxon>Choiromyces</taxon>
    </lineage>
</organism>
<reference evidence="1 2" key="1">
    <citation type="journal article" date="2018" name="Nat. Ecol. Evol.">
        <title>Pezizomycetes genomes reveal the molecular basis of ectomycorrhizal truffle lifestyle.</title>
        <authorList>
            <person name="Murat C."/>
            <person name="Payen T."/>
            <person name="Noel B."/>
            <person name="Kuo A."/>
            <person name="Morin E."/>
            <person name="Chen J."/>
            <person name="Kohler A."/>
            <person name="Krizsan K."/>
            <person name="Balestrini R."/>
            <person name="Da Silva C."/>
            <person name="Montanini B."/>
            <person name="Hainaut M."/>
            <person name="Levati E."/>
            <person name="Barry K.W."/>
            <person name="Belfiori B."/>
            <person name="Cichocki N."/>
            <person name="Clum A."/>
            <person name="Dockter R.B."/>
            <person name="Fauchery L."/>
            <person name="Guy J."/>
            <person name="Iotti M."/>
            <person name="Le Tacon F."/>
            <person name="Lindquist E.A."/>
            <person name="Lipzen A."/>
            <person name="Malagnac F."/>
            <person name="Mello A."/>
            <person name="Molinier V."/>
            <person name="Miyauchi S."/>
            <person name="Poulain J."/>
            <person name="Riccioni C."/>
            <person name="Rubini A."/>
            <person name="Sitrit Y."/>
            <person name="Splivallo R."/>
            <person name="Traeger S."/>
            <person name="Wang M."/>
            <person name="Zifcakova L."/>
            <person name="Wipf D."/>
            <person name="Zambonelli A."/>
            <person name="Paolocci F."/>
            <person name="Nowrousian M."/>
            <person name="Ottonello S."/>
            <person name="Baldrian P."/>
            <person name="Spatafora J.W."/>
            <person name="Henrissat B."/>
            <person name="Nagy L.G."/>
            <person name="Aury J.M."/>
            <person name="Wincker P."/>
            <person name="Grigoriev I.V."/>
            <person name="Bonfante P."/>
            <person name="Martin F.M."/>
        </authorList>
    </citation>
    <scope>NUCLEOTIDE SEQUENCE [LARGE SCALE GENOMIC DNA]</scope>
    <source>
        <strain evidence="1 2">120613-1</strain>
    </source>
</reference>
<sequence length="55" mass="5930">MRYHKYGGIFSPARLTPAWSRDYAGRAASQNGGSTIIALQLAATVLYGAATNTRR</sequence>
<dbReference type="EMBL" id="ML120415">
    <property type="protein sequence ID" value="RPA96312.1"/>
    <property type="molecule type" value="Genomic_DNA"/>
</dbReference>
<keyword evidence="2" id="KW-1185">Reference proteome</keyword>
<accession>A0A3N4JDI0</accession>